<keyword evidence="1 6" id="KW-0963">Cytoplasm</keyword>
<feature type="binding site" evidence="6">
    <location>
        <position position="98"/>
    </location>
    <ligand>
        <name>S-adenosyl-L-methionine</name>
        <dbReference type="ChEBI" id="CHEBI:59789"/>
    </ligand>
</feature>
<evidence type="ECO:0000256" key="3">
    <source>
        <dbReference type="ARBA" id="ARBA00022603"/>
    </source>
</evidence>
<dbReference type="EMBL" id="VBAJ01000014">
    <property type="protein sequence ID" value="TMJ10349.1"/>
    <property type="molecule type" value="Genomic_DNA"/>
</dbReference>
<proteinExistence type="inferred from homology"/>
<dbReference type="GO" id="GO:0005829">
    <property type="term" value="C:cytosol"/>
    <property type="evidence" value="ECO:0007669"/>
    <property type="project" value="TreeGrafter"/>
</dbReference>
<dbReference type="Gene3D" id="3.40.50.150">
    <property type="entry name" value="Vaccinia Virus protein VP39"/>
    <property type="match status" value="1"/>
</dbReference>
<dbReference type="InterPro" id="IPR003682">
    <property type="entry name" value="rRNA_ssu_MeTfrase_G"/>
</dbReference>
<reference evidence="7 8" key="1">
    <citation type="journal article" date="2019" name="Nat. Microbiol.">
        <title>Mediterranean grassland soil C-N compound turnover is dependent on rainfall and depth, and is mediated by genomically divergent microorganisms.</title>
        <authorList>
            <person name="Diamond S."/>
            <person name="Andeer P.F."/>
            <person name="Li Z."/>
            <person name="Crits-Christoph A."/>
            <person name="Burstein D."/>
            <person name="Anantharaman K."/>
            <person name="Lane K.R."/>
            <person name="Thomas B.C."/>
            <person name="Pan C."/>
            <person name="Northen T.R."/>
            <person name="Banfield J.F."/>
        </authorList>
    </citation>
    <scope>NUCLEOTIDE SEQUENCE [LARGE SCALE GENOMIC DNA]</scope>
    <source>
        <strain evidence="7">NP_2</strain>
    </source>
</reference>
<protein>
    <recommendedName>
        <fullName evidence="6">Ribosomal RNA small subunit methyltransferase G</fullName>
        <ecNumber evidence="6">2.1.1.-</ecNumber>
    </recommendedName>
    <alternativeName>
        <fullName evidence="6">16S rRNA 7-methylguanosine methyltransferase</fullName>
        <shortName evidence="6">16S rRNA m7G methyltransferase</shortName>
    </alternativeName>
</protein>
<evidence type="ECO:0000256" key="1">
    <source>
        <dbReference type="ARBA" id="ARBA00022490"/>
    </source>
</evidence>
<evidence type="ECO:0000256" key="2">
    <source>
        <dbReference type="ARBA" id="ARBA00022552"/>
    </source>
</evidence>
<feature type="binding site" evidence="6">
    <location>
        <begin position="148"/>
        <end position="149"/>
    </location>
    <ligand>
        <name>S-adenosyl-L-methionine</name>
        <dbReference type="ChEBI" id="CHEBI:59789"/>
    </ligand>
</feature>
<comment type="function">
    <text evidence="6">Specifically methylates the N7 position of a guanine in 16S rRNA.</text>
</comment>
<dbReference type="Pfam" id="PF02527">
    <property type="entry name" value="GidB"/>
    <property type="match status" value="1"/>
</dbReference>
<dbReference type="CDD" id="cd02440">
    <property type="entry name" value="AdoMet_MTases"/>
    <property type="match status" value="1"/>
</dbReference>
<evidence type="ECO:0000256" key="6">
    <source>
        <dbReference type="HAMAP-Rule" id="MF_00074"/>
    </source>
</evidence>
<dbReference type="HAMAP" id="MF_00074">
    <property type="entry name" value="16SrRNA_methyltr_G"/>
    <property type="match status" value="1"/>
</dbReference>
<keyword evidence="3 6" id="KW-0489">Methyltransferase</keyword>
<dbReference type="PANTHER" id="PTHR31760:SF0">
    <property type="entry name" value="S-ADENOSYL-L-METHIONINE-DEPENDENT METHYLTRANSFERASES SUPERFAMILY PROTEIN"/>
    <property type="match status" value="1"/>
</dbReference>
<feature type="binding site" evidence="6">
    <location>
        <position position="103"/>
    </location>
    <ligand>
        <name>S-adenosyl-L-methionine</name>
        <dbReference type="ChEBI" id="CHEBI:59789"/>
    </ligand>
</feature>
<dbReference type="PANTHER" id="PTHR31760">
    <property type="entry name" value="S-ADENOSYL-L-METHIONINE-DEPENDENT METHYLTRANSFERASES SUPERFAMILY PROTEIN"/>
    <property type="match status" value="1"/>
</dbReference>
<keyword evidence="2 6" id="KW-0698">rRNA processing</keyword>
<sequence length="258" mass="27387">MSSLPPSPASHRLRRARVTSEREIVEALEPAAGVLGSPLTPAQIGQITRYLTLLAQWSRKARLTTVTRPREAARLHVLDSLLCLRAGVPHGASVLDVGSGAGLPGIPIKIARPDIRITLLEAASRKVAFLEVAAAALELRVEVVGSRAEEAAHQPRLREQFDVVVARAVAPLPALTELTLPFVRPGGKAVLLKGPAVGREVEPGRRAAALLGGGEVRILPVELPGGVRRTLVEIAKVLPTPPAYPRRTGVPVKRPLGE</sequence>
<dbReference type="SUPFAM" id="SSF53335">
    <property type="entry name" value="S-adenosyl-L-methionine-dependent methyltransferases"/>
    <property type="match status" value="1"/>
</dbReference>
<evidence type="ECO:0000313" key="8">
    <source>
        <dbReference type="Proteomes" id="UP000318661"/>
    </source>
</evidence>
<dbReference type="NCBIfam" id="TIGR00138">
    <property type="entry name" value="rsmG_gidB"/>
    <property type="match status" value="1"/>
</dbReference>
<comment type="caution">
    <text evidence="7">The sequence shown here is derived from an EMBL/GenBank/DDBJ whole genome shotgun (WGS) entry which is preliminary data.</text>
</comment>
<accession>A0A537LQQ1</accession>
<dbReference type="Proteomes" id="UP000318661">
    <property type="component" value="Unassembled WGS sequence"/>
</dbReference>
<dbReference type="InterPro" id="IPR029063">
    <property type="entry name" value="SAM-dependent_MTases_sf"/>
</dbReference>
<dbReference type="AlphaFoldDB" id="A0A537LQQ1"/>
<evidence type="ECO:0000256" key="5">
    <source>
        <dbReference type="ARBA" id="ARBA00022691"/>
    </source>
</evidence>
<comment type="subcellular location">
    <subcellularLocation>
        <location evidence="6">Cytoplasm</location>
    </subcellularLocation>
</comment>
<dbReference type="GO" id="GO:0070043">
    <property type="term" value="F:rRNA (guanine-N7-)-methyltransferase activity"/>
    <property type="evidence" value="ECO:0007669"/>
    <property type="project" value="UniProtKB-UniRule"/>
</dbReference>
<feature type="binding site" evidence="6">
    <location>
        <position position="167"/>
    </location>
    <ligand>
        <name>S-adenosyl-L-methionine</name>
        <dbReference type="ChEBI" id="CHEBI:59789"/>
    </ligand>
</feature>
<comment type="caution">
    <text evidence="6">Lacks conserved residue(s) required for the propagation of feature annotation.</text>
</comment>
<comment type="similarity">
    <text evidence="6">Belongs to the methyltransferase superfamily. RNA methyltransferase RsmG family.</text>
</comment>
<keyword evidence="5 6" id="KW-0949">S-adenosyl-L-methionine</keyword>
<dbReference type="EC" id="2.1.1.-" evidence="6"/>
<keyword evidence="4 6" id="KW-0808">Transferase</keyword>
<evidence type="ECO:0000256" key="4">
    <source>
        <dbReference type="ARBA" id="ARBA00022679"/>
    </source>
</evidence>
<evidence type="ECO:0000313" key="7">
    <source>
        <dbReference type="EMBL" id="TMJ10349.1"/>
    </source>
</evidence>
<organism evidence="7 8">
    <name type="scientific">Candidatus Segetimicrobium genomatis</name>
    <dbReference type="NCBI Taxonomy" id="2569760"/>
    <lineage>
        <taxon>Bacteria</taxon>
        <taxon>Bacillati</taxon>
        <taxon>Candidatus Sysuimicrobiota</taxon>
        <taxon>Candidatus Sysuimicrobiia</taxon>
        <taxon>Candidatus Sysuimicrobiales</taxon>
        <taxon>Candidatus Segetimicrobiaceae</taxon>
        <taxon>Candidatus Segetimicrobium</taxon>
    </lineage>
</organism>
<gene>
    <name evidence="6 7" type="primary">rsmG</name>
    <name evidence="7" type="ORF">E6G99_00850</name>
</gene>
<name>A0A537LQQ1_9BACT</name>